<keyword evidence="1" id="KW-0732">Signal</keyword>
<accession>A0A1I5W5T1</accession>
<keyword evidence="3" id="KW-1185">Reference proteome</keyword>
<protein>
    <submittedName>
        <fullName evidence="2">Porin subfamily protein</fullName>
    </submittedName>
</protein>
<organism evidence="2 3">
    <name type="scientific">Roseivivax halotolerans</name>
    <dbReference type="NCBI Taxonomy" id="93684"/>
    <lineage>
        <taxon>Bacteria</taxon>
        <taxon>Pseudomonadati</taxon>
        <taxon>Pseudomonadota</taxon>
        <taxon>Alphaproteobacteria</taxon>
        <taxon>Rhodobacterales</taxon>
        <taxon>Roseobacteraceae</taxon>
        <taxon>Roseivivax</taxon>
    </lineage>
</organism>
<reference evidence="3" key="1">
    <citation type="submission" date="2016-10" db="EMBL/GenBank/DDBJ databases">
        <authorList>
            <person name="Varghese N."/>
            <person name="Submissions S."/>
        </authorList>
    </citation>
    <scope>NUCLEOTIDE SEQUENCE [LARGE SCALE GENOMIC DNA]</scope>
    <source>
        <strain evidence="3">JCM 10271</strain>
    </source>
</reference>
<proteinExistence type="predicted"/>
<gene>
    <name evidence="2" type="ORF">SAMN05421853_102146</name>
</gene>
<dbReference type="Proteomes" id="UP000243106">
    <property type="component" value="Unassembled WGS sequence"/>
</dbReference>
<dbReference type="STRING" id="93684.SAMN05421853_102146"/>
<dbReference type="InterPro" id="IPR045748">
    <property type="entry name" value="DcaP"/>
</dbReference>
<dbReference type="RefSeq" id="WP_093009425.1">
    <property type="nucleotide sequence ID" value="NZ_FOXV01000002.1"/>
</dbReference>
<dbReference type="SUPFAM" id="SSF56935">
    <property type="entry name" value="Porins"/>
    <property type="match status" value="1"/>
</dbReference>
<feature type="chain" id="PRO_5032304609" evidence="1">
    <location>
        <begin position="30"/>
        <end position="392"/>
    </location>
</feature>
<dbReference type="Pfam" id="PF19577">
    <property type="entry name" value="DcaP"/>
    <property type="match status" value="1"/>
</dbReference>
<evidence type="ECO:0000313" key="3">
    <source>
        <dbReference type="Proteomes" id="UP000243106"/>
    </source>
</evidence>
<evidence type="ECO:0000256" key="1">
    <source>
        <dbReference type="SAM" id="SignalP"/>
    </source>
</evidence>
<name>A0A1I5W5T1_9RHOB</name>
<sequence length="392" mass="42727">MTYSNSRKTFPAASAVIALTAGLGAPAFAQTTDAQRIAELEARVAALEESGNEPLSFGLGPNTTLEFYGYFKTDFIYDFDYNLGNTTFGLVSLGVLNDDDERIVSRDGGFTGTVNQTRLGFRTTTQTALGELGTQVELDFYGADGAFSDGEAEPRLRHATATLGGFRVGKYWTTFMPLSSYPSTLDFQGVVGIPFARQEQLRYTHEFGNGFVGEVAIEDHNTGSEDPVFVAAMAYDTDPLLLRLSGITGSIDDETGDDENFYGVNVSTSAQLWQGATFDAAYTYGEGIASYLVFLGDDVDANGDLIEVESAYAGLTQEVGEKWTFRGIYGVRENKSGAVGDTERLRSVHLNAEYQLLENATLGVEYFNGEREEFGGDTYDTDRIQTSFQINF</sequence>
<dbReference type="EMBL" id="FOXV01000002">
    <property type="protein sequence ID" value="SFQ15105.1"/>
    <property type="molecule type" value="Genomic_DNA"/>
</dbReference>
<dbReference type="AlphaFoldDB" id="A0A1I5W5T1"/>
<evidence type="ECO:0000313" key="2">
    <source>
        <dbReference type="EMBL" id="SFQ15105.1"/>
    </source>
</evidence>
<feature type="signal peptide" evidence="1">
    <location>
        <begin position="1"/>
        <end position="29"/>
    </location>
</feature>